<dbReference type="Proteomes" id="UP000245076">
    <property type="component" value="Unassembled WGS sequence"/>
</dbReference>
<dbReference type="InterPro" id="IPR036388">
    <property type="entry name" value="WH-like_DNA-bd_sf"/>
</dbReference>
<dbReference type="InterPro" id="IPR007627">
    <property type="entry name" value="RNA_pol_sigma70_r2"/>
</dbReference>
<proteinExistence type="predicted"/>
<reference evidence="3 4" key="1">
    <citation type="submission" date="2018-02" db="EMBL/GenBank/DDBJ databases">
        <title>Novel Leptospira species isolated from soil and water in Japan.</title>
        <authorList>
            <person name="Nakao R."/>
            <person name="Masuzawa T."/>
        </authorList>
    </citation>
    <scope>NUCLEOTIDE SEQUENCE [LARGE SCALE GENOMIC DNA]</scope>
    <source>
        <strain evidence="3 4">E8</strain>
    </source>
</reference>
<dbReference type="Pfam" id="PF04542">
    <property type="entry name" value="Sigma70_r2"/>
    <property type="match status" value="1"/>
</dbReference>
<evidence type="ECO:0000259" key="2">
    <source>
        <dbReference type="Pfam" id="PF20239"/>
    </source>
</evidence>
<dbReference type="GO" id="GO:0003700">
    <property type="term" value="F:DNA-binding transcription factor activity"/>
    <property type="evidence" value="ECO:0007669"/>
    <property type="project" value="InterPro"/>
</dbReference>
<evidence type="ECO:0000313" key="3">
    <source>
        <dbReference type="EMBL" id="GBF40444.1"/>
    </source>
</evidence>
<dbReference type="Gene3D" id="1.10.10.10">
    <property type="entry name" value="Winged helix-like DNA-binding domain superfamily/Winged helix DNA-binding domain"/>
    <property type="match status" value="1"/>
</dbReference>
<dbReference type="InterPro" id="IPR014284">
    <property type="entry name" value="RNA_pol_sigma-70_dom"/>
</dbReference>
<dbReference type="PANTHER" id="PTHR47756:SF2">
    <property type="entry name" value="BLL6612 PROTEIN"/>
    <property type="match status" value="1"/>
</dbReference>
<sequence>MPHLFRNEYTKIVSVLCKHIGFERLEIAEEIASETFLTATETWGIKGNPQNPTAWLYSVAKNKAKNYLQRNSIFQNKILPELTKAQSEPLESEIDLSPENIYDSQLRMMFAVCHPSISSEAQVGLSLRILCGFGIEEIADAFLTNKETINKRLFRAKEKLREEKTLIQLPEPEEIEDRLDSVLSTIYLLFNEGYYSISQNKTLRKDLCLEAIRLCSMLVENKITDKPQVYALLSLMCFHTSRFEARQDDNGEQILYQDQDKNLWNYDLIAKGEIFLNKAANGTKLTKYHLEAGIAYWHTQKEDTKEKWENILQLYNRLLQLQYSPIAALNRTYALSKANGKEEAILEAEKLDLKENHFYFALLGELYSDIDNTKSLENFRKALSLAKTSHDKTSIQKKIDQYPK</sequence>
<dbReference type="Gene3D" id="1.10.1740.10">
    <property type="match status" value="1"/>
</dbReference>
<evidence type="ECO:0000259" key="1">
    <source>
        <dbReference type="Pfam" id="PF04542"/>
    </source>
</evidence>
<dbReference type="GO" id="GO:0006352">
    <property type="term" value="P:DNA-templated transcription initiation"/>
    <property type="evidence" value="ECO:0007669"/>
    <property type="project" value="InterPro"/>
</dbReference>
<organism evidence="3 4">
    <name type="scientific">Leptospira johnsonii</name>
    <dbReference type="NCBI Taxonomy" id="1917820"/>
    <lineage>
        <taxon>Bacteria</taxon>
        <taxon>Pseudomonadati</taxon>
        <taxon>Spirochaetota</taxon>
        <taxon>Spirochaetia</taxon>
        <taxon>Leptospirales</taxon>
        <taxon>Leptospiraceae</taxon>
        <taxon>Leptospira</taxon>
    </lineage>
</organism>
<dbReference type="InterPro" id="IPR013324">
    <property type="entry name" value="RNA_pol_sigma_r3/r4-like"/>
</dbReference>
<dbReference type="NCBIfam" id="TIGR02937">
    <property type="entry name" value="sigma70-ECF"/>
    <property type="match status" value="1"/>
</dbReference>
<feature type="domain" description="DUF6596" evidence="2">
    <location>
        <begin position="178"/>
        <end position="280"/>
    </location>
</feature>
<evidence type="ECO:0000313" key="4">
    <source>
        <dbReference type="Proteomes" id="UP000245076"/>
    </source>
</evidence>
<dbReference type="SUPFAM" id="SSF88659">
    <property type="entry name" value="Sigma3 and sigma4 domains of RNA polymerase sigma factors"/>
    <property type="match status" value="1"/>
</dbReference>
<dbReference type="SUPFAM" id="SSF88946">
    <property type="entry name" value="Sigma2 domain of RNA polymerase sigma factors"/>
    <property type="match status" value="1"/>
</dbReference>
<comment type="caution">
    <text evidence="3">The sequence shown here is derived from an EMBL/GenBank/DDBJ whole genome shotgun (WGS) entry which is preliminary data.</text>
</comment>
<gene>
    <name evidence="3" type="ORF">LPTSP1_34620</name>
</gene>
<keyword evidence="4" id="KW-1185">Reference proteome</keyword>
<dbReference type="AlphaFoldDB" id="A0A2P2D728"/>
<protein>
    <submittedName>
        <fullName evidence="3">Putative ECF subfamily RNA polymerase sigma-24 subunit</fullName>
    </submittedName>
</protein>
<dbReference type="InterPro" id="IPR013325">
    <property type="entry name" value="RNA_pol_sigma_r2"/>
</dbReference>
<dbReference type="Pfam" id="PF20239">
    <property type="entry name" value="DUF6596"/>
    <property type="match status" value="1"/>
</dbReference>
<dbReference type="InterPro" id="IPR046531">
    <property type="entry name" value="DUF6596"/>
</dbReference>
<name>A0A2P2D728_9LEPT</name>
<feature type="domain" description="RNA polymerase sigma-70 region 2" evidence="1">
    <location>
        <begin position="8"/>
        <end position="72"/>
    </location>
</feature>
<accession>A0A2P2D728</accession>
<dbReference type="EMBL" id="BFAY01000012">
    <property type="protein sequence ID" value="GBF40444.1"/>
    <property type="molecule type" value="Genomic_DNA"/>
</dbReference>
<dbReference type="PANTHER" id="PTHR47756">
    <property type="entry name" value="BLL6612 PROTEIN-RELATED"/>
    <property type="match status" value="1"/>
</dbReference>